<gene>
    <name evidence="3" type="ORF">UX80_C0002G0052</name>
</gene>
<reference evidence="3 4" key="1">
    <citation type="journal article" date="2015" name="Nature">
        <title>rRNA introns, odd ribosomes, and small enigmatic genomes across a large radiation of phyla.</title>
        <authorList>
            <person name="Brown C.T."/>
            <person name="Hug L.A."/>
            <person name="Thomas B.C."/>
            <person name="Sharon I."/>
            <person name="Castelle C.J."/>
            <person name="Singh A."/>
            <person name="Wilkins M.J."/>
            <person name="Williams K.H."/>
            <person name="Banfield J.F."/>
        </authorList>
    </citation>
    <scope>NUCLEOTIDE SEQUENCE [LARGE SCALE GENOMIC DNA]</scope>
</reference>
<dbReference type="InterPro" id="IPR029044">
    <property type="entry name" value="Nucleotide-diphossugar_trans"/>
</dbReference>
<feature type="domain" description="Glycosyltransferase 2-like" evidence="2">
    <location>
        <begin position="12"/>
        <end position="108"/>
    </location>
</feature>
<proteinExistence type="predicted"/>
<dbReference type="PATRIC" id="fig|1618358.3.peg.107"/>
<keyword evidence="1" id="KW-0472">Membrane</keyword>
<dbReference type="EMBL" id="LCNO01000002">
    <property type="protein sequence ID" value="KKU58517.1"/>
    <property type="molecule type" value="Genomic_DNA"/>
</dbReference>
<evidence type="ECO:0000313" key="4">
    <source>
        <dbReference type="Proteomes" id="UP000034307"/>
    </source>
</evidence>
<sequence length="273" mass="31056">MTSKEISKPLVSTIISTKNEGFNLTRLITSIKSQTYPNIEIVVVDNHSSDKTVNIARKFGARVYIRGPERSAQRNYGVIKSQGKYVLILDADMELTPNVIAQCVKLGESGLGGMIIPEKSVGEGFWAAVKSEERSWYLGDDSIEAERFFNKAILLAAGGYDESITGPEDWDLPLRTRKLAPHGRIKSFIIHHEGRQYFWKMVKKKYYYGLSLANYVRKNDRHIFSSQQIYFLRPSVIGHTYRIFFNPIVYIGVWILFFAQTLAGVLGYLRGKT</sequence>
<dbReference type="PANTHER" id="PTHR43630:SF2">
    <property type="entry name" value="GLYCOSYLTRANSFERASE"/>
    <property type="match status" value="1"/>
</dbReference>
<dbReference type="Pfam" id="PF00535">
    <property type="entry name" value="Glycos_transf_2"/>
    <property type="match status" value="1"/>
</dbReference>
<dbReference type="Gene3D" id="3.90.550.10">
    <property type="entry name" value="Spore Coat Polysaccharide Biosynthesis Protein SpsA, Chain A"/>
    <property type="match status" value="1"/>
</dbReference>
<dbReference type="AlphaFoldDB" id="A0A0G1RN31"/>
<keyword evidence="1" id="KW-1133">Transmembrane helix</keyword>
<dbReference type="PANTHER" id="PTHR43630">
    <property type="entry name" value="POLY-BETA-1,6-N-ACETYL-D-GLUCOSAMINE SYNTHASE"/>
    <property type="match status" value="1"/>
</dbReference>
<dbReference type="GO" id="GO:0016757">
    <property type="term" value="F:glycosyltransferase activity"/>
    <property type="evidence" value="ECO:0007669"/>
    <property type="project" value="UniProtKB-KW"/>
</dbReference>
<comment type="caution">
    <text evidence="3">The sequence shown here is derived from an EMBL/GenBank/DDBJ whole genome shotgun (WGS) entry which is preliminary data.</text>
</comment>
<name>A0A0G1RN31_9BACT</name>
<evidence type="ECO:0000256" key="1">
    <source>
        <dbReference type="SAM" id="Phobius"/>
    </source>
</evidence>
<organism evidence="3 4">
    <name type="scientific">Candidatus Amesbacteria bacterium GW2011_GWA2_47_11b</name>
    <dbReference type="NCBI Taxonomy" id="1618358"/>
    <lineage>
        <taxon>Bacteria</taxon>
        <taxon>Candidatus Amesiibacteriota</taxon>
    </lineage>
</organism>
<evidence type="ECO:0000313" key="3">
    <source>
        <dbReference type="EMBL" id="KKU58517.1"/>
    </source>
</evidence>
<dbReference type="InterPro" id="IPR001173">
    <property type="entry name" value="Glyco_trans_2-like"/>
</dbReference>
<keyword evidence="3" id="KW-0808">Transferase</keyword>
<protein>
    <submittedName>
        <fullName evidence="3">Putative beta-1,3-galactosyltransferase</fullName>
    </submittedName>
</protein>
<keyword evidence="1" id="KW-0812">Transmembrane</keyword>
<feature type="transmembrane region" description="Helical" evidence="1">
    <location>
        <begin position="248"/>
        <end position="269"/>
    </location>
</feature>
<keyword evidence="3" id="KW-0328">Glycosyltransferase</keyword>
<dbReference type="STRING" id="1618358.UX80_C0002G0052"/>
<evidence type="ECO:0000259" key="2">
    <source>
        <dbReference type="Pfam" id="PF00535"/>
    </source>
</evidence>
<dbReference type="Proteomes" id="UP000034307">
    <property type="component" value="Unassembled WGS sequence"/>
</dbReference>
<accession>A0A0G1RN31</accession>
<dbReference type="SUPFAM" id="SSF53448">
    <property type="entry name" value="Nucleotide-diphospho-sugar transferases"/>
    <property type="match status" value="1"/>
</dbReference>